<name>A0A7C4NLU5_9CREN</name>
<sequence>MFRKLTVIRMHMKTKLHTLIVALIIVLHVLSSLDTKAYSLNTRYSEILIYNFDENKLSEIEGLGCSIERMFTAFNIVLAKCAWEALTKIKYYGFNIIPNFNLSVSIVFKDFKVYDFYSLSQNLDETPFYWSWAVSRVSADVSWSYLGEDGSNTVIAVLDTGVDPNHPLLKEKIVAWAEFDAKGSPVCSRPRDIHGHGTWVASIVAGGDSKNYIFGVAPNAKLMVVSVLPYGYGTAAQVLAGLEWVLEPYDLCTKTKLSIKPNVVSMSFGASGNYSNIFIPAIKKLIENGIVAVAAIGNSGPYTSSNPGNIWGVIGVGATDFNNNVTTFSSYEDVEWPDPPVNWPFKGGYPKQYKKPDVVAPGIDVAGAFPGGLIAIGSGTSASTPIVAGLAAIVSAKLRTQGLSGSRLVEAVYDTITSSTTLLGDRGAGNGLIDFYRAIAKAKNINVKVINIKVYPSTVRPLSSVTINLEGVELGDYVDVYISSSKVFTGTISSRYLTVSVPITHAYGNTIIVVGSKGTVYGKTLVQVIPSVFLKEYVCLWGKQCIVLVSGVGIGDTLVVYLENNVMTFGPSNLRGSFDASFISPLAEEGYYNITIVDLSRPEIVLYAGIYIVPPSTFQQGLIINNTYIVLENKTLVKTINNTYVLPIYISAKQYYVANTVDFIDVCFSGGAIEDAKIEKLLYASSANIKILNISQIYNNVYRIWFSISSIDVYESYAIVNITISLNSIKTPFVTVIRILSEDPYKIVLNNVEQLGKDLRGNTSLLHGLISNVNSLENSLKNIDDYVNTLSTRVNELKEASSSVRKDVDVVVQQLRQMQIITLVAIVLSIVSAGLSIISIVGKRKHQQ</sequence>
<evidence type="ECO:0000313" key="9">
    <source>
        <dbReference type="EMBL" id="HGQ64969.1"/>
    </source>
</evidence>
<dbReference type="EMBL" id="DTCK01000034">
    <property type="protein sequence ID" value="HGQ36088.1"/>
    <property type="molecule type" value="Genomic_DNA"/>
</dbReference>
<feature type="transmembrane region" description="Helical" evidence="6">
    <location>
        <begin position="820"/>
        <end position="842"/>
    </location>
</feature>
<keyword evidence="3 5" id="KW-0378">Hydrolase</keyword>
<dbReference type="InterPro" id="IPR023828">
    <property type="entry name" value="Peptidase_S8_Ser-AS"/>
</dbReference>
<accession>A0A7C4NLU5</accession>
<dbReference type="InterPro" id="IPR000209">
    <property type="entry name" value="Peptidase_S8/S53_dom"/>
</dbReference>
<dbReference type="PRINTS" id="PR00723">
    <property type="entry name" value="SUBTILISIN"/>
</dbReference>
<protein>
    <recommendedName>
        <fullName evidence="7">Peptidase S8/S53 domain-containing protein</fullName>
    </recommendedName>
</protein>
<keyword evidence="2 5" id="KW-0645">Protease</keyword>
<dbReference type="PANTHER" id="PTHR43806:SF11">
    <property type="entry name" value="CEREVISIN-RELATED"/>
    <property type="match status" value="1"/>
</dbReference>
<reference evidence="9" key="1">
    <citation type="journal article" date="2020" name="mSystems">
        <title>Genome- and Community-Level Interaction Insights into Carbon Utilization and Element Cycling Functions of Hydrothermarchaeota in Hydrothermal Sediment.</title>
        <authorList>
            <person name="Zhou Z."/>
            <person name="Liu Y."/>
            <person name="Xu W."/>
            <person name="Pan J."/>
            <person name="Luo Z.H."/>
            <person name="Li M."/>
        </authorList>
    </citation>
    <scope>NUCLEOTIDE SEQUENCE [LARGE SCALE GENOMIC DNA]</scope>
    <source>
        <strain evidence="9">SpSt-637</strain>
        <strain evidence="8">SpSt-667</strain>
    </source>
</reference>
<dbReference type="Pfam" id="PF00082">
    <property type="entry name" value="Peptidase_S8"/>
    <property type="match status" value="1"/>
</dbReference>
<dbReference type="PROSITE" id="PS00136">
    <property type="entry name" value="SUBTILASE_ASP"/>
    <property type="match status" value="1"/>
</dbReference>
<feature type="domain" description="Peptidase S8/S53" evidence="7">
    <location>
        <begin position="150"/>
        <end position="431"/>
    </location>
</feature>
<keyword evidence="4 5" id="KW-0720">Serine protease</keyword>
<dbReference type="AlphaFoldDB" id="A0A7C4NLU5"/>
<evidence type="ECO:0000259" key="7">
    <source>
        <dbReference type="Pfam" id="PF00082"/>
    </source>
</evidence>
<dbReference type="Gene3D" id="3.40.50.200">
    <property type="entry name" value="Peptidase S8/S53 domain"/>
    <property type="match status" value="1"/>
</dbReference>
<dbReference type="InterPro" id="IPR050131">
    <property type="entry name" value="Peptidase_S8_subtilisin-like"/>
</dbReference>
<dbReference type="GO" id="GO:0004252">
    <property type="term" value="F:serine-type endopeptidase activity"/>
    <property type="evidence" value="ECO:0007669"/>
    <property type="project" value="InterPro"/>
</dbReference>
<dbReference type="InterPro" id="IPR015500">
    <property type="entry name" value="Peptidase_S8_subtilisin-rel"/>
</dbReference>
<dbReference type="InterPro" id="IPR036852">
    <property type="entry name" value="Peptidase_S8/S53_dom_sf"/>
</dbReference>
<dbReference type="GO" id="GO:0006508">
    <property type="term" value="P:proteolysis"/>
    <property type="evidence" value="ECO:0007669"/>
    <property type="project" value="UniProtKB-KW"/>
</dbReference>
<dbReference type="SUPFAM" id="SSF52743">
    <property type="entry name" value="Subtilisin-like"/>
    <property type="match status" value="1"/>
</dbReference>
<evidence type="ECO:0000256" key="4">
    <source>
        <dbReference type="ARBA" id="ARBA00022825"/>
    </source>
</evidence>
<evidence type="ECO:0000256" key="6">
    <source>
        <dbReference type="SAM" id="Phobius"/>
    </source>
</evidence>
<keyword evidence="6" id="KW-0472">Membrane</keyword>
<organism evidence="9">
    <name type="scientific">Ignisphaera aggregans</name>
    <dbReference type="NCBI Taxonomy" id="334771"/>
    <lineage>
        <taxon>Archaea</taxon>
        <taxon>Thermoproteota</taxon>
        <taxon>Thermoprotei</taxon>
        <taxon>Desulfurococcales</taxon>
        <taxon>Desulfurococcaceae</taxon>
        <taxon>Ignisphaera</taxon>
    </lineage>
</organism>
<gene>
    <name evidence="9" type="ORF">ENU08_06975</name>
    <name evidence="8" type="ORF">ENU41_05355</name>
</gene>
<keyword evidence="6" id="KW-1133">Transmembrane helix</keyword>
<dbReference type="PROSITE" id="PS00138">
    <property type="entry name" value="SUBTILASE_SER"/>
    <property type="match status" value="1"/>
</dbReference>
<evidence type="ECO:0000256" key="1">
    <source>
        <dbReference type="ARBA" id="ARBA00011073"/>
    </source>
</evidence>
<dbReference type="InterPro" id="IPR022398">
    <property type="entry name" value="Peptidase_S8_His-AS"/>
</dbReference>
<dbReference type="PANTHER" id="PTHR43806">
    <property type="entry name" value="PEPTIDASE S8"/>
    <property type="match status" value="1"/>
</dbReference>
<proteinExistence type="inferred from homology"/>
<dbReference type="InterPro" id="IPR023827">
    <property type="entry name" value="Peptidase_S8_Asp-AS"/>
</dbReference>
<dbReference type="PROSITE" id="PS51892">
    <property type="entry name" value="SUBTILASE"/>
    <property type="match status" value="1"/>
</dbReference>
<dbReference type="EMBL" id="DTBD01000064">
    <property type="protein sequence ID" value="HGQ64969.1"/>
    <property type="molecule type" value="Genomic_DNA"/>
</dbReference>
<evidence type="ECO:0000256" key="2">
    <source>
        <dbReference type="ARBA" id="ARBA00022670"/>
    </source>
</evidence>
<evidence type="ECO:0000256" key="3">
    <source>
        <dbReference type="ARBA" id="ARBA00022801"/>
    </source>
</evidence>
<keyword evidence="6" id="KW-0812">Transmembrane</keyword>
<evidence type="ECO:0000313" key="8">
    <source>
        <dbReference type="EMBL" id="HGQ36088.1"/>
    </source>
</evidence>
<evidence type="ECO:0000256" key="5">
    <source>
        <dbReference type="RuleBase" id="RU003355"/>
    </source>
</evidence>
<comment type="caution">
    <text evidence="9">The sequence shown here is derived from an EMBL/GenBank/DDBJ whole genome shotgun (WGS) entry which is preliminary data.</text>
</comment>
<dbReference type="PROSITE" id="PS00137">
    <property type="entry name" value="SUBTILASE_HIS"/>
    <property type="match status" value="1"/>
</dbReference>
<comment type="similarity">
    <text evidence="1 5">Belongs to the peptidase S8 family.</text>
</comment>